<evidence type="ECO:0000256" key="1">
    <source>
        <dbReference type="SAM" id="Phobius"/>
    </source>
</evidence>
<organism evidence="2 3">
    <name type="scientific">Acidianus hospitalis (strain W1)</name>
    <dbReference type="NCBI Taxonomy" id="933801"/>
    <lineage>
        <taxon>Archaea</taxon>
        <taxon>Thermoproteota</taxon>
        <taxon>Thermoprotei</taxon>
        <taxon>Sulfolobales</taxon>
        <taxon>Sulfolobaceae</taxon>
        <taxon>Acidianus</taxon>
    </lineage>
</organism>
<proteinExistence type="predicted"/>
<dbReference type="AlphaFoldDB" id="F4B5D5"/>
<protein>
    <submittedName>
        <fullName evidence="2">Uncharacterized protein</fullName>
    </submittedName>
</protein>
<dbReference type="KEGG" id="aho:Ahos_0338"/>
<evidence type="ECO:0000313" key="3">
    <source>
        <dbReference type="Proteomes" id="UP000008458"/>
    </source>
</evidence>
<accession>F4B5D5</accession>
<reference evidence="2 3" key="1">
    <citation type="journal article" date="2011" name="Extremophiles">
        <title>Genomic analysis of Acidianus hospitalis W1 a host for studying crenarchaeal virus and plasmid life cycles.</title>
        <authorList>
            <person name="You X.Y."/>
            <person name="Liu C."/>
            <person name="Wang S.Y."/>
            <person name="Jiang C.Y."/>
            <person name="Shah S.A."/>
            <person name="Prangishvili D."/>
            <person name="She Q."/>
            <person name="Liu S.J."/>
            <person name="Garrett R.A."/>
        </authorList>
    </citation>
    <scope>NUCLEOTIDE SEQUENCE [LARGE SCALE GENOMIC DNA]</scope>
    <source>
        <strain evidence="2 3">W1</strain>
    </source>
</reference>
<keyword evidence="1" id="KW-0812">Transmembrane</keyword>
<keyword evidence="1" id="KW-0472">Membrane</keyword>
<gene>
    <name evidence="2" type="ordered locus">Ahos_0338</name>
</gene>
<dbReference type="EMBL" id="CP002535">
    <property type="protein sequence ID" value="AEE93229.1"/>
    <property type="molecule type" value="Genomic_DNA"/>
</dbReference>
<reference key="2">
    <citation type="journal article" date="2011" name="Extremophiles">
        <title>Genomic analyses of Acidianus hospitalis W1 a host for studying crenarchaeal virus and plasmid life cycles.</title>
        <authorList>
            <person name="You X.Y."/>
            <person name="Liu C."/>
            <person name="Wang S.Y."/>
            <person name="Jiang C.Y."/>
            <person name="Shah S.A."/>
            <person name="Prangishvili D."/>
            <person name="Liu S.J."/>
            <person name="Garrett R.A."/>
        </authorList>
    </citation>
    <scope>NUCLEOTIDE SEQUENCE</scope>
    <source>
        <strain>W1</strain>
    </source>
</reference>
<feature type="transmembrane region" description="Helical" evidence="1">
    <location>
        <begin position="60"/>
        <end position="80"/>
    </location>
</feature>
<keyword evidence="1" id="KW-1133">Transmembrane helix</keyword>
<dbReference type="Proteomes" id="UP000008458">
    <property type="component" value="Chromosome"/>
</dbReference>
<evidence type="ECO:0000313" key="2">
    <source>
        <dbReference type="EMBL" id="AEE93229.1"/>
    </source>
</evidence>
<keyword evidence="3" id="KW-1185">Reference proteome</keyword>
<sequence>MQKCRNNPNLSFLVNCRLLRNYNCHIKITLLIITKKFMHKAVDNGKIYLNRCECYTMEEYRGLLAIGYIFLFLSIFSLIFDYKVLSLDLVISFTMALSIFAIVYSIYKIRKESKEFK</sequence>
<name>F4B5D5_ACIHW</name>
<dbReference type="STRING" id="933801.Ahos_0338"/>
<feature type="transmembrane region" description="Helical" evidence="1">
    <location>
        <begin position="86"/>
        <end position="107"/>
    </location>
</feature>
<dbReference type="HOGENOM" id="CLU_2079284_0_0_2"/>